<protein>
    <submittedName>
        <fullName evidence="1">Uncharacterized protein</fullName>
    </submittedName>
</protein>
<accession>A0A2D4J9Y0</accession>
<dbReference type="EMBL" id="IACK01158708">
    <property type="protein sequence ID" value="LAA93259.1"/>
    <property type="molecule type" value="Transcribed_RNA"/>
</dbReference>
<reference evidence="1" key="2">
    <citation type="submission" date="2017-11" db="EMBL/GenBank/DDBJ databases">
        <title>Coralsnake Venomics: Analyses of Venom Gland Transcriptomes and Proteomes of Six Brazilian Taxa.</title>
        <authorList>
            <person name="Aird S.D."/>
            <person name="Jorge da Silva N."/>
            <person name="Qiu L."/>
            <person name="Villar-Briones A."/>
            <person name="Aparecida-Saddi V."/>
            <person name="Campos-Telles M.P."/>
            <person name="Grau M."/>
            <person name="Mikheyev A.S."/>
        </authorList>
    </citation>
    <scope>NUCLEOTIDE SEQUENCE</scope>
    <source>
        <tissue evidence="1">Venom_gland</tissue>
    </source>
</reference>
<proteinExistence type="predicted"/>
<name>A0A2D4J9Y0_MICLE</name>
<sequence length="131" mass="14976">MGGICVVNDVCEKDLKIIIDFKGNTSQPCNVAAIMPNATLGCINRTIVSKLIAPFYFILVRSQPQRLCPIDTFYILLCTDIKNAMEYYNDTICFIILCLVIFKLQTEFILHRLAVKLFSSNLLQKQPQYYL</sequence>
<organism evidence="1">
    <name type="scientific">Micrurus lemniscatus lemniscatus</name>
    <dbReference type="NCBI Taxonomy" id="129467"/>
    <lineage>
        <taxon>Eukaryota</taxon>
        <taxon>Metazoa</taxon>
        <taxon>Chordata</taxon>
        <taxon>Craniata</taxon>
        <taxon>Vertebrata</taxon>
        <taxon>Euteleostomi</taxon>
        <taxon>Lepidosauria</taxon>
        <taxon>Squamata</taxon>
        <taxon>Bifurcata</taxon>
        <taxon>Unidentata</taxon>
        <taxon>Episquamata</taxon>
        <taxon>Toxicofera</taxon>
        <taxon>Serpentes</taxon>
        <taxon>Colubroidea</taxon>
        <taxon>Elapidae</taxon>
        <taxon>Elapinae</taxon>
        <taxon>Micrurus</taxon>
    </lineage>
</organism>
<evidence type="ECO:0000313" key="1">
    <source>
        <dbReference type="EMBL" id="LAA93258.1"/>
    </source>
</evidence>
<reference evidence="1" key="1">
    <citation type="submission" date="2017-07" db="EMBL/GenBank/DDBJ databases">
        <authorList>
            <person name="Mikheyev A."/>
            <person name="Grau M."/>
        </authorList>
    </citation>
    <scope>NUCLEOTIDE SEQUENCE</scope>
    <source>
        <tissue evidence="1">Venom_gland</tissue>
    </source>
</reference>
<dbReference type="AlphaFoldDB" id="A0A2D4J9Y0"/>
<dbReference type="EMBL" id="IACK01158707">
    <property type="protein sequence ID" value="LAA93258.1"/>
    <property type="molecule type" value="Transcribed_RNA"/>
</dbReference>